<feature type="region of interest" description="Disordered" evidence="3">
    <location>
        <begin position="516"/>
        <end position="580"/>
    </location>
</feature>
<evidence type="ECO:0000256" key="3">
    <source>
        <dbReference type="SAM" id="MobiDB-lite"/>
    </source>
</evidence>
<dbReference type="AlphaFoldDB" id="A0A086J8Y2"/>
<accession>A0A086J8Y2</accession>
<dbReference type="InterPro" id="IPR033192">
    <property type="entry name" value="ODAD3"/>
</dbReference>
<dbReference type="OrthoDB" id="330988at2759"/>
<evidence type="ECO:0000256" key="1">
    <source>
        <dbReference type="ARBA" id="ARBA00023054"/>
    </source>
</evidence>
<dbReference type="GO" id="GO:0035253">
    <property type="term" value="C:ciliary rootlet"/>
    <property type="evidence" value="ECO:0007669"/>
    <property type="project" value="TreeGrafter"/>
</dbReference>
<feature type="region of interest" description="Disordered" evidence="3">
    <location>
        <begin position="739"/>
        <end position="1153"/>
    </location>
</feature>
<name>A0A086J8Y2_TOXGO</name>
<feature type="compositionally biased region" description="Polar residues" evidence="3">
    <location>
        <begin position="773"/>
        <end position="785"/>
    </location>
</feature>
<dbReference type="Pfam" id="PF21773">
    <property type="entry name" value="ODAD1_CC"/>
    <property type="match status" value="1"/>
</dbReference>
<evidence type="ECO:0000259" key="4">
    <source>
        <dbReference type="Pfam" id="PF21773"/>
    </source>
</evidence>
<evidence type="ECO:0000313" key="6">
    <source>
        <dbReference type="Proteomes" id="UP000028828"/>
    </source>
</evidence>
<proteinExistence type="predicted"/>
<dbReference type="GO" id="GO:0097542">
    <property type="term" value="C:ciliary tip"/>
    <property type="evidence" value="ECO:0007669"/>
    <property type="project" value="TreeGrafter"/>
</dbReference>
<feature type="compositionally biased region" description="Basic and acidic residues" evidence="3">
    <location>
        <begin position="1236"/>
        <end position="1252"/>
    </location>
</feature>
<reference evidence="5 6" key="1">
    <citation type="submission" date="2014-03" db="EMBL/GenBank/DDBJ databases">
        <authorList>
            <person name="Sibley D."/>
            <person name="Venepally P."/>
            <person name="Karamycheva S."/>
            <person name="Hadjithomas M."/>
            <person name="Khan A."/>
            <person name="Brunk B."/>
            <person name="Roos D."/>
            <person name="Caler E."/>
            <person name="Lorenzi H."/>
        </authorList>
    </citation>
    <scope>NUCLEOTIDE SEQUENCE [LARGE SCALE GENOMIC DNA]</scope>
    <source>
        <strain evidence="6">p89</strain>
    </source>
</reference>
<feature type="compositionally biased region" description="Low complexity" evidence="3">
    <location>
        <begin position="991"/>
        <end position="1007"/>
    </location>
</feature>
<evidence type="ECO:0000256" key="2">
    <source>
        <dbReference type="SAM" id="Coils"/>
    </source>
</evidence>
<feature type="compositionally biased region" description="Basic and acidic residues" evidence="3">
    <location>
        <begin position="915"/>
        <end position="942"/>
    </location>
</feature>
<feature type="region of interest" description="Disordered" evidence="3">
    <location>
        <begin position="619"/>
        <end position="656"/>
    </location>
</feature>
<feature type="compositionally biased region" description="Basic and acidic residues" evidence="3">
    <location>
        <begin position="706"/>
        <end position="715"/>
    </location>
</feature>
<dbReference type="PANTHER" id="PTHR46518">
    <property type="entry name" value="COILED-COIL DOMAIN-CONTAINING PROTEIN 151"/>
    <property type="match status" value="1"/>
</dbReference>
<feature type="compositionally biased region" description="Basic and acidic residues" evidence="3">
    <location>
        <begin position="747"/>
        <end position="759"/>
    </location>
</feature>
<feature type="region of interest" description="Disordered" evidence="3">
    <location>
        <begin position="694"/>
        <end position="718"/>
    </location>
</feature>
<dbReference type="EMBL" id="AEYI02002332">
    <property type="protein sequence ID" value="KFG28600.1"/>
    <property type="molecule type" value="Genomic_DNA"/>
</dbReference>
<keyword evidence="1 2" id="KW-0175">Coiled coil</keyword>
<protein>
    <recommendedName>
        <fullName evidence="4">ODAD1 central coiled coil region domain-containing protein</fullName>
    </recommendedName>
</protein>
<sequence>MPPTLALEEQYEDLLKRFQIMDAERKTTYEAAQNAIRYNQGLMKQLKDENIQIRNQIKLLKKNKILTAPEHLQKKMDEVSRLRLQLDQMKNHNVGQRRTLASLQDKLRELEIAAERPNTEASPELKQIRVIENRLDQAMIKLNEAQSIRSTYEQIVKRLKDERLGLDQHLAQLEKTLKEKDNDYEELLALSHDATHASELAQAELHRVSQAIEQERAHREQEVEEKRALVQACVTANQKLVDEALATKQKVEEDRLKAMAQVKESNITDGNDAPTLDDYENVFRRIKEATGVSDVNEVIQKFLMQEETRENLVSLAKELEEMKLSSVTKQSKWPVVDDLEISACQANARHERARSKYEKNCQLLVELQAGLEHLYEKLMSTTQTNPHVRRQASATQPTVEWMVQASLQKLDYLVKRTTDGLKREQECLQEEKNNEQAADHARQIDSLLSPGSVEKSATCDKTNSPPGNDECHPSAPRIFQKATAACVDPVFDDLPPAASGQEAAVAMHAPMYDSKKIESPSASQVDTTSHDPAPANAIEEPSSLDVPCVPAGTDPERKGGQQTNAAQTGFGEKVDTERGEKDVHTSSILDHPLTEPLFPPEDEGQELPGIGTVEKTDSRGLEAKYGDRREVDAATEENKRGDTGEEIQRGDDIISPRDEACLPEHAETGTLNPGNSLIPDKASPVSNALAVLPSGEADTTQQPNRVSKDDDHDTFEPGMNEVVIPVTDGGEEKSFEVALDDVVPGDEQNKAAEKCKTESDIILGEALPGDTAPRQQSPTSPSENCEISPEGPNAPESNEPLSVGVPLGPPESDQANLAGGDDGELHAGDGAFRQAESVGVGADIVSTAQESPIPDLPPAHTAQPTIPETQMIEMPGSDPLAPETATNQESDARTKDEPAYEGDSSSGSSQLSHPEATKKAGGDACKVESEETQSDRAADLPSRRVSSSEDPDTECQDSFEKRELQFDFDTLTNPVNQRNEADLASDVSHMTIEGGTENDGTTGDTHTLAPPNSDQQATETALKTEDETTQEQLLQENRGDREESYPSPAPLQEVPERESSSSLRDTPSPVDGEQAEDSPVMVTAVPLSFHRSSDGTEKVDGDSDTSGDREGDTVKSGEPLDHVSSTCDADHVEQTGHEQSAGHASDFTMAEETAIMKTQSDNVLVAERQQLNATSRSINASAEVEGVGGDTENDGRDGKAESLEEGVPRSTPDETANTETPDGSGGGPPAGGSREQIVEKNDTLELHDRFLDNGEANISRPIESEPADSVSDSSAGTS</sequence>
<feature type="compositionally biased region" description="Basic and acidic residues" evidence="3">
    <location>
        <begin position="1193"/>
        <end position="1202"/>
    </location>
</feature>
<comment type="caution">
    <text evidence="5">The sequence shown here is derived from an EMBL/GenBank/DDBJ whole genome shotgun (WGS) entry which is preliminary data.</text>
</comment>
<feature type="compositionally biased region" description="Basic and acidic residues" evidence="3">
    <location>
        <begin position="1091"/>
        <end position="1121"/>
    </location>
</feature>
<dbReference type="Proteomes" id="UP000028828">
    <property type="component" value="Unassembled WGS sequence"/>
</dbReference>
<feature type="region of interest" description="Disordered" evidence="3">
    <location>
        <begin position="429"/>
        <end position="474"/>
    </location>
</feature>
<dbReference type="VEuPathDB" id="ToxoDB:TGP89_282030"/>
<gene>
    <name evidence="5" type="ORF">TGP89_282030</name>
</gene>
<feature type="compositionally biased region" description="Polar residues" evidence="3">
    <location>
        <begin position="1010"/>
        <end position="1021"/>
    </location>
</feature>
<feature type="domain" description="ODAD1 central coiled coil region" evidence="4">
    <location>
        <begin position="126"/>
        <end position="308"/>
    </location>
</feature>
<evidence type="ECO:0000313" key="5">
    <source>
        <dbReference type="EMBL" id="KFG28600.1"/>
    </source>
</evidence>
<dbReference type="GO" id="GO:0003341">
    <property type="term" value="P:cilium movement"/>
    <property type="evidence" value="ECO:0007669"/>
    <property type="project" value="InterPro"/>
</dbReference>
<feature type="coiled-coil region" evidence="2">
    <location>
        <begin position="43"/>
        <end position="190"/>
    </location>
</feature>
<feature type="compositionally biased region" description="Basic and acidic residues" evidence="3">
    <location>
        <begin position="429"/>
        <end position="443"/>
    </location>
</feature>
<dbReference type="PANTHER" id="PTHR46518:SF1">
    <property type="entry name" value="OUTER DYNEIN ARM-DOCKING COMPLEX SUBUNIT 3"/>
    <property type="match status" value="1"/>
</dbReference>
<feature type="region of interest" description="Disordered" evidence="3">
    <location>
        <begin position="1173"/>
        <end position="1278"/>
    </location>
</feature>
<dbReference type="InterPro" id="IPR049258">
    <property type="entry name" value="ODAD1_CC"/>
</dbReference>
<organism evidence="5 6">
    <name type="scientific">Toxoplasma gondii p89</name>
    <dbReference type="NCBI Taxonomy" id="943119"/>
    <lineage>
        <taxon>Eukaryota</taxon>
        <taxon>Sar</taxon>
        <taxon>Alveolata</taxon>
        <taxon>Apicomplexa</taxon>
        <taxon>Conoidasida</taxon>
        <taxon>Coccidia</taxon>
        <taxon>Eucoccidiorida</taxon>
        <taxon>Eimeriorina</taxon>
        <taxon>Sarcocystidae</taxon>
        <taxon>Toxoplasma</taxon>
    </lineage>
</organism>
<dbReference type="GO" id="GO:0036158">
    <property type="term" value="P:outer dynein arm assembly"/>
    <property type="evidence" value="ECO:0007669"/>
    <property type="project" value="InterPro"/>
</dbReference>
<dbReference type="GO" id="GO:0036064">
    <property type="term" value="C:ciliary basal body"/>
    <property type="evidence" value="ECO:0007669"/>
    <property type="project" value="TreeGrafter"/>
</dbReference>